<dbReference type="PRINTS" id="PR00722">
    <property type="entry name" value="CHYMOTRYPSIN"/>
</dbReference>
<feature type="region of interest" description="Disordered" evidence="7">
    <location>
        <begin position="878"/>
        <end position="1010"/>
    </location>
</feature>
<evidence type="ECO:0000256" key="5">
    <source>
        <dbReference type="ARBA" id="ARBA00023157"/>
    </source>
</evidence>
<dbReference type="InterPro" id="IPR033116">
    <property type="entry name" value="TRYPSIN_SER"/>
</dbReference>
<dbReference type="CDD" id="cd00190">
    <property type="entry name" value="Tryp_SPc"/>
    <property type="match status" value="1"/>
</dbReference>
<feature type="compositionally biased region" description="Basic and acidic residues" evidence="7">
    <location>
        <begin position="896"/>
        <end position="915"/>
    </location>
</feature>
<feature type="region of interest" description="Disordered" evidence="7">
    <location>
        <begin position="1070"/>
        <end position="1103"/>
    </location>
</feature>
<sequence>MSYVPVHLRQKVAMTTNGCFDVVLSDGTKGTYVNLQAATTMVNDNNDATTGKKDVIRSPASEYGVVDIIKTEENNYNLGINLKMSGSVGDDLEKVVDMKTQHHLQGYVAFEKNLGVGGGAGEGGGVKTEKEEVEENPGGVEMMMMMVDGDGGEGYFNGDVDSSLSGSVVGGDESGVGNGGVGNGGDSGVGNVGSKDQNPKPIKETEDTRRGKRRPERDKTEGRREEMEEETEEEGVGKASKDGREKTDDGKKREGGGGAEKDREALAVKEREGEGKEGGDGRRGEKESVATGENMEGGGGRGNAVKREVAETEGNTKAKARRTGGEGEGRRGTRGESTTTTERGGEGGKGKGTEEVENTTSNTSPTGEGGKAEGGKRGTGEVDNTTNTSPGGGGGGGRGDGGGGGRWGGGRGSAGGAGGGRGGGGGGSTTPTSASAVRASSRHQLVDIHGLAVFLRQCTRCLACAYPNSLYFTGTISTQLAAVTQRKPLGNADQADLKPQVVGASLGNGGNPLVSAAGNVVSGNGGNSLSTTLTTCLNQHHCASSEGRVTVGVNPSDSVFSNPALLRKLMASAVSTTPFSLPLTPTTPHHHHQPTTISLPLTTTNTNPLQPTTISLPLSTISLPLNPLQPTSISLPLTTTNTHLQPTTISLPLSTTSTNLLQPTTISLPLTTTNTSLQPTTISFPLTTTTTTNPHQPTTISFPLTTTTTTTNPLQPTTNPHQPTTISFPLTTTTTTTNPLQPPTISLPLHTMQLKRKIERDLEDSLRLVRHMIHQSSGTLSSMTATTSAAAAAAAGGGGGVIKQEEEEDEEVEGVSSNSSRSRSREDQACKHTTHDALPDTKPTVYSSDVSRTEMNNYRPKSSLNDTGVLNALVTGGDGGALESTAPVKTNVNNKRKLDDRDGEFQDCKTRSKDKSSRRKLIPKSQGTSKGNGKSCEEGDADDDNDRKERKRMKRQGKQDVFLGDNTAPKLPNENVAKVVKTENNDELSTSNSYHGREDSHYQETGRREITNEVMGNCNRPECTVDNITDDHGRHPNVNNQPNTNLNEDIIYAYNNPYQSSCPCCCTDSHQHNTTTQHPPHPSLPPPPPPPSSSSSSGPSNMHQLDFYTVYNLKKARETLEVAGLLGDARSANNIQSKSVTELLDLLHRIPASRTRPQADHHHNSNGEVYDNPKKDIIRLLMQNNSFKMTMKALVRQSRKGINHSRSQLGVGVASPPGHTRIHTSQHKSERITNGAEARPHTWPHQVALIINGGFYCGGSLISNEWVLTAAHCVDDGAPFVEVILGAHNWQVEEPTQVKVRSAEVMWHEDWNPITLANDMALVRLSEPVTFNDNIQAVKLPSSDVPVGATLIATGWGMSYWETELSDVLRQIETTVIANEECNTYTINGGVGGEAKTHQTRYPLKIIDGMLCTDGSKGTGTCNGDSGGPLNLNGMTYGITSYASCGDGPPDTFTRVYNYIDWITTKTGITP</sequence>
<comment type="caution">
    <text evidence="9">The sequence shown here is derived from an EMBL/GenBank/DDBJ whole genome shotgun (WGS) entry which is preliminary data.</text>
</comment>
<keyword evidence="10" id="KW-1185">Reference proteome</keyword>
<reference evidence="9" key="1">
    <citation type="submission" date="2023-10" db="EMBL/GenBank/DDBJ databases">
        <title>Genome assemblies of two species of porcelain crab, Petrolisthes cinctipes and Petrolisthes manimaculis (Anomura: Porcellanidae).</title>
        <authorList>
            <person name="Angst P."/>
        </authorList>
    </citation>
    <scope>NUCLEOTIDE SEQUENCE</scope>
    <source>
        <strain evidence="9">PB745_01</strain>
        <tissue evidence="9">Gill</tissue>
    </source>
</reference>
<feature type="compositionally biased region" description="Basic and acidic residues" evidence="7">
    <location>
        <begin position="323"/>
        <end position="334"/>
    </location>
</feature>
<feature type="region of interest" description="Disordered" evidence="7">
    <location>
        <begin position="150"/>
        <end position="438"/>
    </location>
</feature>
<feature type="compositionally biased region" description="Pro residues" evidence="7">
    <location>
        <begin position="1079"/>
        <end position="1092"/>
    </location>
</feature>
<evidence type="ECO:0000256" key="4">
    <source>
        <dbReference type="ARBA" id="ARBA00022825"/>
    </source>
</evidence>
<evidence type="ECO:0000256" key="3">
    <source>
        <dbReference type="ARBA" id="ARBA00022801"/>
    </source>
</evidence>
<dbReference type="InterPro" id="IPR018114">
    <property type="entry name" value="TRYPSIN_HIS"/>
</dbReference>
<dbReference type="SMART" id="SM00020">
    <property type="entry name" value="Tryp_SPc"/>
    <property type="match status" value="1"/>
</dbReference>
<name>A0AAE1EQZ5_PETCI</name>
<keyword evidence="3 6" id="KW-0378">Hydrolase</keyword>
<feature type="compositionally biased region" description="Basic and acidic residues" evidence="7">
    <location>
        <begin position="197"/>
        <end position="226"/>
    </location>
</feature>
<feature type="compositionally biased region" description="Basic and acidic residues" evidence="7">
    <location>
        <begin position="823"/>
        <end position="839"/>
    </location>
</feature>
<feature type="compositionally biased region" description="Polar residues" evidence="7">
    <location>
        <begin position="844"/>
        <end position="865"/>
    </location>
</feature>
<gene>
    <name evidence="9" type="ORF">Pcinc_034136</name>
</gene>
<dbReference type="Gene3D" id="2.40.10.10">
    <property type="entry name" value="Trypsin-like serine proteases"/>
    <property type="match status" value="2"/>
</dbReference>
<dbReference type="SUPFAM" id="SSF50494">
    <property type="entry name" value="Trypsin-like serine proteases"/>
    <property type="match status" value="1"/>
</dbReference>
<evidence type="ECO:0000256" key="6">
    <source>
        <dbReference type="RuleBase" id="RU363034"/>
    </source>
</evidence>
<evidence type="ECO:0000256" key="7">
    <source>
        <dbReference type="SAM" id="MobiDB-lite"/>
    </source>
</evidence>
<dbReference type="PROSITE" id="PS00135">
    <property type="entry name" value="TRYPSIN_SER"/>
    <property type="match status" value="1"/>
</dbReference>
<feature type="region of interest" description="Disordered" evidence="7">
    <location>
        <begin position="582"/>
        <end position="601"/>
    </location>
</feature>
<dbReference type="GO" id="GO:0004252">
    <property type="term" value="F:serine-type endopeptidase activity"/>
    <property type="evidence" value="ECO:0007669"/>
    <property type="project" value="InterPro"/>
</dbReference>
<feature type="compositionally biased region" description="Basic and acidic residues" evidence="7">
    <location>
        <begin position="235"/>
        <end position="288"/>
    </location>
</feature>
<organism evidence="9 10">
    <name type="scientific">Petrolisthes cinctipes</name>
    <name type="common">Flat porcelain crab</name>
    <dbReference type="NCBI Taxonomy" id="88211"/>
    <lineage>
        <taxon>Eukaryota</taxon>
        <taxon>Metazoa</taxon>
        <taxon>Ecdysozoa</taxon>
        <taxon>Arthropoda</taxon>
        <taxon>Crustacea</taxon>
        <taxon>Multicrustacea</taxon>
        <taxon>Malacostraca</taxon>
        <taxon>Eumalacostraca</taxon>
        <taxon>Eucarida</taxon>
        <taxon>Decapoda</taxon>
        <taxon>Pleocyemata</taxon>
        <taxon>Anomura</taxon>
        <taxon>Galatheoidea</taxon>
        <taxon>Porcellanidae</taxon>
        <taxon>Petrolisthes</taxon>
    </lineage>
</organism>
<dbReference type="PANTHER" id="PTHR24276:SF98">
    <property type="entry name" value="FI18310P1-RELATED"/>
    <property type="match status" value="1"/>
</dbReference>
<dbReference type="PANTHER" id="PTHR24276">
    <property type="entry name" value="POLYSERASE-RELATED"/>
    <property type="match status" value="1"/>
</dbReference>
<feature type="compositionally biased region" description="Basic and acidic residues" evidence="7">
    <location>
        <begin position="995"/>
        <end position="1010"/>
    </location>
</feature>
<accession>A0AAE1EQZ5</accession>
<comment type="similarity">
    <text evidence="1">Belongs to the peptidase S1 family.</text>
</comment>
<keyword evidence="5" id="KW-1015">Disulfide bond</keyword>
<dbReference type="InterPro" id="IPR009003">
    <property type="entry name" value="Peptidase_S1_PA"/>
</dbReference>
<evidence type="ECO:0000313" key="10">
    <source>
        <dbReference type="Proteomes" id="UP001286313"/>
    </source>
</evidence>
<protein>
    <recommendedName>
        <fullName evidence="8">Peptidase S1 domain-containing protein</fullName>
    </recommendedName>
</protein>
<evidence type="ECO:0000313" key="9">
    <source>
        <dbReference type="EMBL" id="KAK3859771.1"/>
    </source>
</evidence>
<keyword evidence="2 6" id="KW-0645">Protease</keyword>
<dbReference type="InterPro" id="IPR043504">
    <property type="entry name" value="Peptidase_S1_PA_chymotrypsin"/>
</dbReference>
<evidence type="ECO:0000256" key="2">
    <source>
        <dbReference type="ARBA" id="ARBA00022670"/>
    </source>
</evidence>
<proteinExistence type="inferred from homology"/>
<evidence type="ECO:0000256" key="1">
    <source>
        <dbReference type="ARBA" id="ARBA00007664"/>
    </source>
</evidence>
<dbReference type="Pfam" id="PF00089">
    <property type="entry name" value="Trypsin"/>
    <property type="match status" value="1"/>
</dbReference>
<evidence type="ECO:0000259" key="8">
    <source>
        <dbReference type="PROSITE" id="PS50240"/>
    </source>
</evidence>
<dbReference type="GO" id="GO:0006508">
    <property type="term" value="P:proteolysis"/>
    <property type="evidence" value="ECO:0007669"/>
    <property type="project" value="UniProtKB-KW"/>
</dbReference>
<dbReference type="InterPro" id="IPR001254">
    <property type="entry name" value="Trypsin_dom"/>
</dbReference>
<dbReference type="PROSITE" id="PS00134">
    <property type="entry name" value="TRYPSIN_HIS"/>
    <property type="match status" value="1"/>
</dbReference>
<feature type="compositionally biased region" description="Basic and acidic residues" evidence="7">
    <location>
        <begin position="370"/>
        <end position="380"/>
    </location>
</feature>
<feature type="compositionally biased region" description="Gly residues" evidence="7">
    <location>
        <begin position="168"/>
        <end position="191"/>
    </location>
</feature>
<dbReference type="InterPro" id="IPR050430">
    <property type="entry name" value="Peptidase_S1"/>
</dbReference>
<feature type="compositionally biased region" description="Basic and acidic residues" evidence="7">
    <location>
        <begin position="343"/>
        <end position="354"/>
    </location>
</feature>
<dbReference type="PROSITE" id="PS50240">
    <property type="entry name" value="TRYPSIN_DOM"/>
    <property type="match status" value="1"/>
</dbReference>
<dbReference type="Proteomes" id="UP001286313">
    <property type="component" value="Unassembled WGS sequence"/>
</dbReference>
<feature type="compositionally biased region" description="Low complexity" evidence="7">
    <location>
        <begin position="157"/>
        <end position="167"/>
    </location>
</feature>
<dbReference type="FunFam" id="2.40.10.10:FF:000073">
    <property type="entry name" value="Trypsin alpha"/>
    <property type="match status" value="1"/>
</dbReference>
<feature type="domain" description="Peptidase S1" evidence="8">
    <location>
        <begin position="1232"/>
        <end position="1468"/>
    </location>
</feature>
<dbReference type="EMBL" id="JAWQEG010004923">
    <property type="protein sequence ID" value="KAK3859771.1"/>
    <property type="molecule type" value="Genomic_DNA"/>
</dbReference>
<feature type="region of interest" description="Disordered" evidence="7">
    <location>
        <begin position="1208"/>
        <end position="1230"/>
    </location>
</feature>
<feature type="compositionally biased region" description="Gly residues" evidence="7">
    <location>
        <begin position="390"/>
        <end position="428"/>
    </location>
</feature>
<feature type="region of interest" description="Disordered" evidence="7">
    <location>
        <begin position="796"/>
        <end position="865"/>
    </location>
</feature>
<keyword evidence="4 6" id="KW-0720">Serine protease</keyword>
<feature type="compositionally biased region" description="Basic and acidic residues" evidence="7">
    <location>
        <begin position="305"/>
        <end position="316"/>
    </location>
</feature>
<dbReference type="InterPro" id="IPR001314">
    <property type="entry name" value="Peptidase_S1A"/>
</dbReference>